<dbReference type="PANTHER" id="PTHR47696">
    <property type="entry name" value="THAP DOMAIN-CONTAINING PROTEIN 2"/>
    <property type="match status" value="1"/>
</dbReference>
<keyword evidence="4 5" id="KW-0238">DNA-binding</keyword>
<dbReference type="SUPFAM" id="SSF57716">
    <property type="entry name" value="Glucocorticoid receptor-like (DNA-binding domain)"/>
    <property type="match status" value="1"/>
</dbReference>
<keyword evidence="1" id="KW-0479">Metal-binding</keyword>
<dbReference type="PANTHER" id="PTHR47696:SF2">
    <property type="entry name" value="PROVISIONAL ORTHOLOG OF THAP DOMAIN CONTAINING 1"/>
    <property type="match status" value="1"/>
</dbReference>
<evidence type="ECO:0000259" key="7">
    <source>
        <dbReference type="PROSITE" id="PS50950"/>
    </source>
</evidence>
<evidence type="ECO:0000256" key="6">
    <source>
        <dbReference type="SAM" id="MobiDB-lite"/>
    </source>
</evidence>
<dbReference type="GO" id="GO:0008270">
    <property type="term" value="F:zinc ion binding"/>
    <property type="evidence" value="ECO:0007669"/>
    <property type="project" value="UniProtKB-KW"/>
</dbReference>
<organism evidence="8">
    <name type="scientific">Ixodes ricinus</name>
    <name type="common">Common tick</name>
    <name type="synonym">Acarus ricinus</name>
    <dbReference type="NCBI Taxonomy" id="34613"/>
    <lineage>
        <taxon>Eukaryota</taxon>
        <taxon>Metazoa</taxon>
        <taxon>Ecdysozoa</taxon>
        <taxon>Arthropoda</taxon>
        <taxon>Chelicerata</taxon>
        <taxon>Arachnida</taxon>
        <taxon>Acari</taxon>
        <taxon>Parasitiformes</taxon>
        <taxon>Ixodida</taxon>
        <taxon>Ixodoidea</taxon>
        <taxon>Ixodidae</taxon>
        <taxon>Ixodinae</taxon>
        <taxon>Ixodes</taxon>
    </lineage>
</organism>
<dbReference type="SMART" id="SM00980">
    <property type="entry name" value="THAP"/>
    <property type="match status" value="1"/>
</dbReference>
<proteinExistence type="evidence at transcript level"/>
<dbReference type="EMBL" id="GADI01005694">
    <property type="protein sequence ID" value="JAA68114.1"/>
    <property type="molecule type" value="mRNA"/>
</dbReference>
<keyword evidence="3" id="KW-0862">Zinc</keyword>
<dbReference type="Pfam" id="PF05485">
    <property type="entry name" value="THAP"/>
    <property type="match status" value="1"/>
</dbReference>
<feature type="domain" description="THAP-type" evidence="7">
    <location>
        <begin position="1"/>
        <end position="82"/>
    </location>
</feature>
<dbReference type="PROSITE" id="PS50950">
    <property type="entry name" value="ZF_THAP"/>
    <property type="match status" value="1"/>
</dbReference>
<evidence type="ECO:0000256" key="4">
    <source>
        <dbReference type="ARBA" id="ARBA00023125"/>
    </source>
</evidence>
<feature type="region of interest" description="Disordered" evidence="6">
    <location>
        <begin position="88"/>
        <end position="134"/>
    </location>
</feature>
<protein>
    <submittedName>
        <fullName evidence="8">Putative thap domain protein</fullName>
    </submittedName>
</protein>
<evidence type="ECO:0000313" key="8">
    <source>
        <dbReference type="EMBL" id="JAA68114.1"/>
    </source>
</evidence>
<keyword evidence="2 5" id="KW-0863">Zinc-finger</keyword>
<name>A0A0K8RCC4_IXORI</name>
<dbReference type="InterPro" id="IPR026521">
    <property type="entry name" value="THAP2"/>
</dbReference>
<dbReference type="InterPro" id="IPR006612">
    <property type="entry name" value="THAP_Znf"/>
</dbReference>
<reference evidence="8" key="1">
    <citation type="submission" date="2012-12" db="EMBL/GenBank/DDBJ databases">
        <title>Identification and characterization of a phenylalanine ammonia-lyase gene family in Isatis indigotica Fort.</title>
        <authorList>
            <person name="Liu Q."/>
            <person name="Chen J."/>
            <person name="Zhou X."/>
            <person name="Di P."/>
            <person name="Xiao Y."/>
            <person name="Xuan H."/>
            <person name="Zhang L."/>
            <person name="Chen W."/>
        </authorList>
    </citation>
    <scope>NUCLEOTIDE SEQUENCE</scope>
    <source>
        <tissue evidence="8">Salivary gland</tissue>
    </source>
</reference>
<dbReference type="AlphaFoldDB" id="A0A0K8RCC4"/>
<sequence>MRVCCVYSCWNRNLQQKSATFHRFPRSRPEIYQQWVINIGGGRRNWQPSGESVVCSDHFEEECFDRTGQTVRLRVDAIPTKNLEVSGKKRNLMGGGAVDSKDSLCGRDPPGPQTATTSWRRRPCHPSSVALRYS</sequence>
<dbReference type="GO" id="GO:0003677">
    <property type="term" value="F:DNA binding"/>
    <property type="evidence" value="ECO:0007669"/>
    <property type="project" value="UniProtKB-UniRule"/>
</dbReference>
<evidence type="ECO:0000256" key="2">
    <source>
        <dbReference type="ARBA" id="ARBA00022771"/>
    </source>
</evidence>
<evidence type="ECO:0000256" key="1">
    <source>
        <dbReference type="ARBA" id="ARBA00022723"/>
    </source>
</evidence>
<evidence type="ECO:0000256" key="3">
    <source>
        <dbReference type="ARBA" id="ARBA00022833"/>
    </source>
</evidence>
<dbReference type="SMART" id="SM00692">
    <property type="entry name" value="DM3"/>
    <property type="match status" value="1"/>
</dbReference>
<accession>A0A0K8RCC4</accession>
<evidence type="ECO:0000256" key="5">
    <source>
        <dbReference type="PROSITE-ProRule" id="PRU00309"/>
    </source>
</evidence>